<accession>A0ABR0IC27</accession>
<comment type="caution">
    <text evidence="1">The sequence shown here is derived from an EMBL/GenBank/DDBJ whole genome shotgun (WGS) entry which is preliminary data.</text>
</comment>
<dbReference type="EMBL" id="JAFFHC010000003">
    <property type="protein sequence ID" value="KAK4677972.1"/>
    <property type="molecule type" value="Genomic_DNA"/>
</dbReference>
<organism evidence="1 2">
    <name type="scientific">Podospora pseudoanserina</name>
    <dbReference type="NCBI Taxonomy" id="2609844"/>
    <lineage>
        <taxon>Eukaryota</taxon>
        <taxon>Fungi</taxon>
        <taxon>Dikarya</taxon>
        <taxon>Ascomycota</taxon>
        <taxon>Pezizomycotina</taxon>
        <taxon>Sordariomycetes</taxon>
        <taxon>Sordariomycetidae</taxon>
        <taxon>Sordariales</taxon>
        <taxon>Podosporaceae</taxon>
        <taxon>Podospora</taxon>
    </lineage>
</organism>
<reference evidence="1 2" key="1">
    <citation type="journal article" date="2023" name="bioRxiv">
        <title>High-quality genome assemblies of four members of thePodospora anserinaspecies complex.</title>
        <authorList>
            <person name="Ament-Velasquez S.L."/>
            <person name="Vogan A.A."/>
            <person name="Wallerman O."/>
            <person name="Hartmann F."/>
            <person name="Gautier V."/>
            <person name="Silar P."/>
            <person name="Giraud T."/>
            <person name="Johannesson H."/>
        </authorList>
    </citation>
    <scope>NUCLEOTIDE SEQUENCE [LARGE SCALE GENOMIC DNA]</scope>
    <source>
        <strain evidence="1 2">CBS 124.78</strain>
    </source>
</reference>
<proteinExistence type="predicted"/>
<dbReference type="Proteomes" id="UP001323617">
    <property type="component" value="Unassembled WGS sequence"/>
</dbReference>
<protein>
    <submittedName>
        <fullName evidence="1">Uncharacterized protein</fullName>
    </submittedName>
</protein>
<dbReference type="RefSeq" id="XP_062801442.1">
    <property type="nucleotide sequence ID" value="XM_062940406.1"/>
</dbReference>
<evidence type="ECO:0000313" key="1">
    <source>
        <dbReference type="EMBL" id="KAK4677972.1"/>
    </source>
</evidence>
<gene>
    <name evidence="1" type="ORF">QC764_0050380</name>
</gene>
<dbReference type="GeneID" id="87960972"/>
<evidence type="ECO:0000313" key="2">
    <source>
        <dbReference type="Proteomes" id="UP001323617"/>
    </source>
</evidence>
<keyword evidence="2" id="KW-1185">Reference proteome</keyword>
<name>A0ABR0IC27_9PEZI</name>
<sequence>MELYAVHRRRKTSTIGEIPLYLRLIEDKTTCQIQALASFSAVAEPLSLSLSSSLDTATREFLKVRALHLVMFLCVC</sequence>